<evidence type="ECO:0000259" key="1">
    <source>
        <dbReference type="Pfam" id="PF01370"/>
    </source>
</evidence>
<dbReference type="EMBL" id="UWOC01000182">
    <property type="protein sequence ID" value="VCU10922.1"/>
    <property type="molecule type" value="Genomic_DNA"/>
</dbReference>
<sequence length="311" mass="34395">MKVVLTGASSFTGFWFATVLARRGIHVVAPLRRPFGGYSDGARAARVSRLADIAEVVWDCPFGSDRFLDLVSEARPAVLCHHAAEVNNYRSLDFDVMGAVQTNTHRLRAVLDRAGTLAGVVLTGSVFEPDEGRGDGSRRAFSPYGLSKGLTGQVFRFWCEIMAVPLTKFVIPNPFGPYEEERFTAYLARSFLAGRAAEVRTPDYVRDNIHVSLLAERYAVVVAAVAQGAGPAGVNPSGYVERQDVFARRFAAEFSRRLGHDCVVEAKAQTDFAEPMARFNTEPAALDCPDWNENAAWEALVEYYREFQFRP</sequence>
<dbReference type="AlphaFoldDB" id="A0A3S4B400"/>
<dbReference type="InterPro" id="IPR001509">
    <property type="entry name" value="Epimerase_deHydtase"/>
</dbReference>
<name>A0A3S4B400_9BRAD</name>
<evidence type="ECO:0000313" key="2">
    <source>
        <dbReference type="EMBL" id="VCU10922.1"/>
    </source>
</evidence>
<evidence type="ECO:0000313" key="3">
    <source>
        <dbReference type="Proteomes" id="UP000289200"/>
    </source>
</evidence>
<gene>
    <name evidence="2" type="ORF">RHODGE_RHODGE_04126</name>
</gene>
<dbReference type="InterPro" id="IPR036291">
    <property type="entry name" value="NAD(P)-bd_dom_sf"/>
</dbReference>
<dbReference type="RefSeq" id="WP_129610964.1">
    <property type="nucleotide sequence ID" value="NZ_UWOC01000182.1"/>
</dbReference>
<dbReference type="Gene3D" id="3.40.50.720">
    <property type="entry name" value="NAD(P)-binding Rossmann-like Domain"/>
    <property type="match status" value="1"/>
</dbReference>
<dbReference type="Pfam" id="PF01370">
    <property type="entry name" value="Epimerase"/>
    <property type="match status" value="1"/>
</dbReference>
<protein>
    <recommendedName>
        <fullName evidence="1">NAD-dependent epimerase/dehydratase domain-containing protein</fullName>
    </recommendedName>
</protein>
<dbReference type="Proteomes" id="UP000289200">
    <property type="component" value="Unassembled WGS sequence"/>
</dbReference>
<reference evidence="3" key="1">
    <citation type="submission" date="2018-10" db="EMBL/GenBank/DDBJ databases">
        <authorList>
            <person name="Peiro R."/>
            <person name="Begona"/>
            <person name="Cbmso G."/>
            <person name="Lopez M."/>
            <person name="Gonzalez S."/>
            <person name="Sacristan E."/>
            <person name="Castillo E."/>
        </authorList>
    </citation>
    <scope>NUCLEOTIDE SEQUENCE [LARGE SCALE GENOMIC DNA]</scope>
</reference>
<proteinExistence type="predicted"/>
<accession>A0A3S4B400</accession>
<keyword evidence="3" id="KW-1185">Reference proteome</keyword>
<dbReference type="SUPFAM" id="SSF51735">
    <property type="entry name" value="NAD(P)-binding Rossmann-fold domains"/>
    <property type="match status" value="1"/>
</dbReference>
<organism evidence="2 3">
    <name type="scientific">Rhodoplanes serenus</name>
    <dbReference type="NCBI Taxonomy" id="200615"/>
    <lineage>
        <taxon>Bacteria</taxon>
        <taxon>Pseudomonadati</taxon>
        <taxon>Pseudomonadota</taxon>
        <taxon>Alphaproteobacteria</taxon>
        <taxon>Hyphomicrobiales</taxon>
        <taxon>Nitrobacteraceae</taxon>
        <taxon>Rhodoplanes</taxon>
    </lineage>
</organism>
<dbReference type="OrthoDB" id="183072at2"/>
<comment type="caution">
    <text evidence="2">The sequence shown here is derived from an EMBL/GenBank/DDBJ whole genome shotgun (WGS) entry which is preliminary data.</text>
</comment>
<feature type="domain" description="NAD-dependent epimerase/dehydratase" evidence="1">
    <location>
        <begin position="3"/>
        <end position="230"/>
    </location>
</feature>